<protein>
    <submittedName>
        <fullName evidence="2">Zgc:153738</fullName>
    </submittedName>
</protein>
<evidence type="ECO:0000256" key="1">
    <source>
        <dbReference type="SAM" id="MobiDB-lite"/>
    </source>
</evidence>
<reference evidence="2" key="2">
    <citation type="submission" date="2025-09" db="UniProtKB">
        <authorList>
            <consortium name="Ensembl"/>
        </authorList>
    </citation>
    <scope>IDENTIFICATION</scope>
</reference>
<dbReference type="Ensembl" id="ENSSGRT00000027063.1">
    <property type="protein sequence ID" value="ENSSGRP00000025092.1"/>
    <property type="gene ID" value="ENSSGRG00000014665.1"/>
</dbReference>
<dbReference type="Proteomes" id="UP000472262">
    <property type="component" value="Unassembled WGS sequence"/>
</dbReference>
<feature type="region of interest" description="Disordered" evidence="1">
    <location>
        <begin position="259"/>
        <end position="286"/>
    </location>
</feature>
<accession>A0A672LMY3</accession>
<sequence length="286" mass="33594">IRQVLDSVMGRVLELKNEIVEKEFSEYHYMDDIIQDLRINPEDLEIPIPRYFIRERNKVLQDRERMFAAILNQMDVTDNNNWIVLSSCNAHVTLERAIKVIQVAERARQGRLRAKFMREIHRDSERQRKAEEQEAVSTDQAVVCFQKVKYKLLYPHKIVIVLREDKMIFLGMAIDPKRSYPCQTKLDALNNEANRQIRQDEHEDDYQKSIGSLIYQLREVEGSEMKETMQEQIRQLFIECRDATGSALIIAEKTPEELAEELAAKEEEDANKKPKGKEETKEKGKN</sequence>
<dbReference type="InterPro" id="IPR052267">
    <property type="entry name" value="N-DRC_Component"/>
</dbReference>
<feature type="compositionally biased region" description="Basic and acidic residues" evidence="1">
    <location>
        <begin position="262"/>
        <end position="286"/>
    </location>
</feature>
<dbReference type="PANTHER" id="PTHR14690:SF10">
    <property type="entry name" value="IQ AND AAA DOMAIN-CONTAINING PROTEIN-LIKE"/>
    <property type="match status" value="1"/>
</dbReference>
<evidence type="ECO:0000313" key="3">
    <source>
        <dbReference type="Proteomes" id="UP000472262"/>
    </source>
</evidence>
<dbReference type="PANTHER" id="PTHR14690">
    <property type="entry name" value="IQ MOTIF CONTAINING WITH AAA DOMAIN 1"/>
    <property type="match status" value="1"/>
</dbReference>
<dbReference type="InParanoid" id="A0A672LMY3"/>
<dbReference type="AlphaFoldDB" id="A0A672LMY3"/>
<evidence type="ECO:0000313" key="2">
    <source>
        <dbReference type="Ensembl" id="ENSSGRP00000025092.1"/>
    </source>
</evidence>
<organism evidence="2 3">
    <name type="scientific">Sinocyclocheilus grahami</name>
    <name type="common">Dianchi golden-line fish</name>
    <name type="synonym">Barbus grahami</name>
    <dbReference type="NCBI Taxonomy" id="75366"/>
    <lineage>
        <taxon>Eukaryota</taxon>
        <taxon>Metazoa</taxon>
        <taxon>Chordata</taxon>
        <taxon>Craniata</taxon>
        <taxon>Vertebrata</taxon>
        <taxon>Euteleostomi</taxon>
        <taxon>Actinopterygii</taxon>
        <taxon>Neopterygii</taxon>
        <taxon>Teleostei</taxon>
        <taxon>Ostariophysi</taxon>
        <taxon>Cypriniformes</taxon>
        <taxon>Cyprinidae</taxon>
        <taxon>Cyprininae</taxon>
        <taxon>Sinocyclocheilus</taxon>
    </lineage>
</organism>
<reference evidence="2" key="1">
    <citation type="submission" date="2025-08" db="UniProtKB">
        <authorList>
            <consortium name="Ensembl"/>
        </authorList>
    </citation>
    <scope>IDENTIFICATION</scope>
</reference>
<name>A0A672LMY3_SINGR</name>
<proteinExistence type="predicted"/>
<keyword evidence="3" id="KW-1185">Reference proteome</keyword>